<name>A0ACB9DGI7_ARCLA</name>
<protein>
    <submittedName>
        <fullName evidence="1">Uncharacterized protein</fullName>
    </submittedName>
</protein>
<reference evidence="2" key="1">
    <citation type="journal article" date="2022" name="Mol. Ecol. Resour.">
        <title>The genomes of chicory, endive, great burdock and yacon provide insights into Asteraceae palaeo-polyploidization history and plant inulin production.</title>
        <authorList>
            <person name="Fan W."/>
            <person name="Wang S."/>
            <person name="Wang H."/>
            <person name="Wang A."/>
            <person name="Jiang F."/>
            <person name="Liu H."/>
            <person name="Zhao H."/>
            <person name="Xu D."/>
            <person name="Zhang Y."/>
        </authorList>
    </citation>
    <scope>NUCLEOTIDE SEQUENCE [LARGE SCALE GENOMIC DNA]</scope>
    <source>
        <strain evidence="2">cv. Niubang</strain>
    </source>
</reference>
<sequence length="77" mass="9170">MNKRPGKRKWATVVSNDCLVRLRVQNLLYKHPLLLTIITHTFIFENPLFRFVRNNPNFNSSHIYSVFLFLLFAAIYT</sequence>
<keyword evidence="2" id="KW-1185">Reference proteome</keyword>
<accession>A0ACB9DGI7</accession>
<dbReference type="EMBL" id="CM042049">
    <property type="protein sequence ID" value="KAI3745739.1"/>
    <property type="molecule type" value="Genomic_DNA"/>
</dbReference>
<reference evidence="1 2" key="2">
    <citation type="journal article" date="2022" name="Mol. Ecol. Resour.">
        <title>The genomes of chicory, endive, great burdock and yacon provide insights into Asteraceae paleo-polyploidization history and plant inulin production.</title>
        <authorList>
            <person name="Fan W."/>
            <person name="Wang S."/>
            <person name="Wang H."/>
            <person name="Wang A."/>
            <person name="Jiang F."/>
            <person name="Liu H."/>
            <person name="Zhao H."/>
            <person name="Xu D."/>
            <person name="Zhang Y."/>
        </authorList>
    </citation>
    <scope>NUCLEOTIDE SEQUENCE [LARGE SCALE GENOMIC DNA]</scope>
    <source>
        <strain evidence="2">cv. Niubang</strain>
    </source>
</reference>
<organism evidence="1 2">
    <name type="scientific">Arctium lappa</name>
    <name type="common">Greater burdock</name>
    <name type="synonym">Lappa major</name>
    <dbReference type="NCBI Taxonomy" id="4217"/>
    <lineage>
        <taxon>Eukaryota</taxon>
        <taxon>Viridiplantae</taxon>
        <taxon>Streptophyta</taxon>
        <taxon>Embryophyta</taxon>
        <taxon>Tracheophyta</taxon>
        <taxon>Spermatophyta</taxon>
        <taxon>Magnoliopsida</taxon>
        <taxon>eudicotyledons</taxon>
        <taxon>Gunneridae</taxon>
        <taxon>Pentapetalae</taxon>
        <taxon>asterids</taxon>
        <taxon>campanulids</taxon>
        <taxon>Asterales</taxon>
        <taxon>Asteraceae</taxon>
        <taxon>Carduoideae</taxon>
        <taxon>Cardueae</taxon>
        <taxon>Arctiinae</taxon>
        <taxon>Arctium</taxon>
    </lineage>
</organism>
<comment type="caution">
    <text evidence="1">The sequence shown here is derived from an EMBL/GenBank/DDBJ whole genome shotgun (WGS) entry which is preliminary data.</text>
</comment>
<evidence type="ECO:0000313" key="1">
    <source>
        <dbReference type="EMBL" id="KAI3745739.1"/>
    </source>
</evidence>
<proteinExistence type="predicted"/>
<gene>
    <name evidence="1" type="ORF">L6452_08145</name>
</gene>
<dbReference type="Proteomes" id="UP001055879">
    <property type="component" value="Linkage Group LG03"/>
</dbReference>
<evidence type="ECO:0000313" key="2">
    <source>
        <dbReference type="Proteomes" id="UP001055879"/>
    </source>
</evidence>